<evidence type="ECO:0000313" key="1">
    <source>
        <dbReference type="EnsemblMetazoa" id="CJA18203.1"/>
    </source>
</evidence>
<reference evidence="1" key="2">
    <citation type="submission" date="2022-06" db="UniProtKB">
        <authorList>
            <consortium name="EnsemblMetazoa"/>
        </authorList>
    </citation>
    <scope>IDENTIFICATION</scope>
    <source>
        <strain evidence="1">DF5081</strain>
    </source>
</reference>
<proteinExistence type="predicted"/>
<evidence type="ECO:0000313" key="2">
    <source>
        <dbReference type="Proteomes" id="UP000005237"/>
    </source>
</evidence>
<organism evidence="1 2">
    <name type="scientific">Caenorhabditis japonica</name>
    <dbReference type="NCBI Taxonomy" id="281687"/>
    <lineage>
        <taxon>Eukaryota</taxon>
        <taxon>Metazoa</taxon>
        <taxon>Ecdysozoa</taxon>
        <taxon>Nematoda</taxon>
        <taxon>Chromadorea</taxon>
        <taxon>Rhabditida</taxon>
        <taxon>Rhabditina</taxon>
        <taxon>Rhabditomorpha</taxon>
        <taxon>Rhabditoidea</taxon>
        <taxon>Rhabditidae</taxon>
        <taxon>Peloderinae</taxon>
        <taxon>Caenorhabditis</taxon>
    </lineage>
</organism>
<dbReference type="EnsemblMetazoa" id="CJA18203.1">
    <property type="protein sequence ID" value="CJA18203.1"/>
    <property type="gene ID" value="WBGene00137407"/>
</dbReference>
<dbReference type="Proteomes" id="UP000005237">
    <property type="component" value="Unassembled WGS sequence"/>
</dbReference>
<sequence>MTSEKPLNSYQATVAIVQNLPYGLRMHLAAHSMSFRRLHNRLKFTIKSLKMQQKREFIDASSGEWTENPNGILSICTDENEKSIDYIFVEKNEEEVEILCSLAPEKSICTEKKDSLRRYFHYFMNTSENAWQHVELEECSKPFGELKNLKIPSLKWTVNKGMEEEPFANFAEMHVFERLELINIHLHWLTEQKVKNAAHLIIRNSEFYYEYEEGNETANMIHFFGSLKNQLVEAEFRLRWPDTFSMGCDVLLKNNLKIGSSYTGIFEKRDSLKTEIAASLLKFCENSEETISKVDGKKHIVLKTTDDYIIAVFENYFGANLHGFKSFTALKIANKL</sequence>
<dbReference type="AlphaFoldDB" id="A0A8R1I311"/>
<evidence type="ECO:0008006" key="3">
    <source>
        <dbReference type="Google" id="ProtNLM"/>
    </source>
</evidence>
<protein>
    <recommendedName>
        <fullName evidence="3">F-box domain-containing protein</fullName>
    </recommendedName>
</protein>
<reference evidence="2" key="1">
    <citation type="submission" date="2010-08" db="EMBL/GenBank/DDBJ databases">
        <authorList>
            <consortium name="Caenorhabditis japonica Sequencing Consortium"/>
            <person name="Wilson R.K."/>
        </authorList>
    </citation>
    <scope>NUCLEOTIDE SEQUENCE [LARGE SCALE GENOMIC DNA]</scope>
    <source>
        <strain evidence="2">DF5081</strain>
    </source>
</reference>
<name>A0A8R1I311_CAEJA</name>
<keyword evidence="2" id="KW-1185">Reference proteome</keyword>
<accession>A0A8R1I311</accession>